<keyword evidence="1" id="KW-0175">Coiled coil</keyword>
<accession>A0ABQ9XT92</accession>
<feature type="compositionally biased region" description="Polar residues" evidence="2">
    <location>
        <begin position="18"/>
        <end position="37"/>
    </location>
</feature>
<organism evidence="3 4">
    <name type="scientific">Blattamonas nauphoetae</name>
    <dbReference type="NCBI Taxonomy" id="2049346"/>
    <lineage>
        <taxon>Eukaryota</taxon>
        <taxon>Metamonada</taxon>
        <taxon>Preaxostyla</taxon>
        <taxon>Oxymonadida</taxon>
        <taxon>Blattamonas</taxon>
    </lineage>
</organism>
<proteinExistence type="predicted"/>
<evidence type="ECO:0000313" key="4">
    <source>
        <dbReference type="Proteomes" id="UP001281761"/>
    </source>
</evidence>
<keyword evidence="4" id="KW-1185">Reference proteome</keyword>
<feature type="compositionally biased region" description="Basic and acidic residues" evidence="2">
    <location>
        <begin position="113"/>
        <end position="136"/>
    </location>
</feature>
<feature type="compositionally biased region" description="Basic and acidic residues" evidence="2">
    <location>
        <begin position="1"/>
        <end position="15"/>
    </location>
</feature>
<feature type="compositionally biased region" description="Polar residues" evidence="2">
    <location>
        <begin position="47"/>
        <end position="80"/>
    </location>
</feature>
<protein>
    <submittedName>
        <fullName evidence="3">Uncharacterized protein</fullName>
    </submittedName>
</protein>
<sequence>MNRLKQESEEKRKEQSLASSEISVSDQTKLTKSSSTSHVDEEPAPLSPSSINPNQTTKSEQKSHSSAYTQPFSLPITSVFAQDVDKSKQSQQTHSPPKHKTPRRPAQPNTKTRYVELVREDKERELSARREAEERKEKIERETQKLNQILVSQRLQMANKQRNAEQQRQLNELNRQIEQLEQEITKAKRRIHSEQRKTMDFTSHSHLSSLWRQLEEEREMIDLNADTKARVRSEIEQVRNEIEREVSEKNEVECDLREMRARIEELKYMNQRDTKQFQQLSSYLQKFNWG</sequence>
<gene>
    <name evidence="3" type="ORF">BLNAU_10350</name>
</gene>
<name>A0ABQ9XT92_9EUKA</name>
<reference evidence="3 4" key="1">
    <citation type="journal article" date="2022" name="bioRxiv">
        <title>Genomics of Preaxostyla Flagellates Illuminates Evolutionary Transitions and the Path Towards Mitochondrial Loss.</title>
        <authorList>
            <person name="Novak L.V.F."/>
            <person name="Treitli S.C."/>
            <person name="Pyrih J."/>
            <person name="Halakuc P."/>
            <person name="Pipaliya S.V."/>
            <person name="Vacek V."/>
            <person name="Brzon O."/>
            <person name="Soukal P."/>
            <person name="Eme L."/>
            <person name="Dacks J.B."/>
            <person name="Karnkowska A."/>
            <person name="Elias M."/>
            <person name="Hampl V."/>
        </authorList>
    </citation>
    <scope>NUCLEOTIDE SEQUENCE [LARGE SCALE GENOMIC DNA]</scope>
    <source>
        <strain evidence="3">NAU3</strain>
        <tissue evidence="3">Gut</tissue>
    </source>
</reference>
<evidence type="ECO:0000313" key="3">
    <source>
        <dbReference type="EMBL" id="KAK2954694.1"/>
    </source>
</evidence>
<evidence type="ECO:0000256" key="1">
    <source>
        <dbReference type="SAM" id="Coils"/>
    </source>
</evidence>
<feature type="coiled-coil region" evidence="1">
    <location>
        <begin position="228"/>
        <end position="276"/>
    </location>
</feature>
<evidence type="ECO:0000256" key="2">
    <source>
        <dbReference type="SAM" id="MobiDB-lite"/>
    </source>
</evidence>
<dbReference type="EMBL" id="JARBJD010000075">
    <property type="protein sequence ID" value="KAK2954694.1"/>
    <property type="molecule type" value="Genomic_DNA"/>
</dbReference>
<dbReference type="Proteomes" id="UP001281761">
    <property type="component" value="Unassembled WGS sequence"/>
</dbReference>
<comment type="caution">
    <text evidence="3">The sequence shown here is derived from an EMBL/GenBank/DDBJ whole genome shotgun (WGS) entry which is preliminary data.</text>
</comment>
<feature type="region of interest" description="Disordered" evidence="2">
    <location>
        <begin position="1"/>
        <end position="136"/>
    </location>
</feature>